<evidence type="ECO:0000256" key="1">
    <source>
        <dbReference type="ARBA" id="ARBA00007447"/>
    </source>
</evidence>
<dbReference type="EMBL" id="JADFTS010000006">
    <property type="protein sequence ID" value="KAF9602624.1"/>
    <property type="molecule type" value="Genomic_DNA"/>
</dbReference>
<feature type="domain" description="Peptidase A1" evidence="3">
    <location>
        <begin position="19"/>
        <end position="153"/>
    </location>
</feature>
<dbReference type="InterPro" id="IPR021109">
    <property type="entry name" value="Peptidase_aspartic_dom_sf"/>
</dbReference>
<evidence type="ECO:0000313" key="5">
    <source>
        <dbReference type="Proteomes" id="UP000631114"/>
    </source>
</evidence>
<name>A0A835HNE7_9MAGN</name>
<dbReference type="InterPro" id="IPR033121">
    <property type="entry name" value="PEPTIDASE_A1"/>
</dbReference>
<dbReference type="CDD" id="cd05471">
    <property type="entry name" value="pepsin_like"/>
    <property type="match status" value="1"/>
</dbReference>
<accession>A0A835HNE7</accession>
<dbReference type="Proteomes" id="UP000631114">
    <property type="component" value="Unassembled WGS sequence"/>
</dbReference>
<feature type="disulfide bond" evidence="2">
    <location>
        <begin position="50"/>
        <end position="76"/>
    </location>
</feature>
<sequence>MDERPLGGRARLVLERRLYYTKIGIGTPSQDHYVYVDTGSDILWVTCAGCTACPKKSGLGANKNGPDPGCTSGVHCGYYLQYGDGSSTAGYFVRDIIKYDQLSGNLTTTKRQLKCYIWMGNLDEPSTTLDGILGFEQSSNNSMMSPDGGCLDR</sequence>
<dbReference type="SUPFAM" id="SSF50630">
    <property type="entry name" value="Acid proteases"/>
    <property type="match status" value="1"/>
</dbReference>
<keyword evidence="5" id="KW-1185">Reference proteome</keyword>
<dbReference type="Gene3D" id="2.40.70.10">
    <property type="entry name" value="Acid Proteases"/>
    <property type="match status" value="1"/>
</dbReference>
<dbReference type="OrthoDB" id="2747330at2759"/>
<comment type="similarity">
    <text evidence="1">Belongs to the peptidase A1 family.</text>
</comment>
<evidence type="ECO:0000256" key="2">
    <source>
        <dbReference type="PIRSR" id="PIRSR601461-2"/>
    </source>
</evidence>
<proteinExistence type="inferred from homology"/>
<dbReference type="GO" id="GO:0006508">
    <property type="term" value="P:proteolysis"/>
    <property type="evidence" value="ECO:0007669"/>
    <property type="project" value="InterPro"/>
</dbReference>
<dbReference type="InterPro" id="IPR034164">
    <property type="entry name" value="Pepsin-like_dom"/>
</dbReference>
<reference evidence="4 5" key="1">
    <citation type="submission" date="2020-10" db="EMBL/GenBank/DDBJ databases">
        <title>The Coptis chinensis genome and diversification of protoberbering-type alkaloids.</title>
        <authorList>
            <person name="Wang B."/>
            <person name="Shu S."/>
            <person name="Song C."/>
            <person name="Liu Y."/>
        </authorList>
    </citation>
    <scope>NUCLEOTIDE SEQUENCE [LARGE SCALE GENOMIC DNA]</scope>
    <source>
        <strain evidence="4">HL-2020</strain>
        <tissue evidence="4">Leaf</tissue>
    </source>
</reference>
<organism evidence="4 5">
    <name type="scientific">Coptis chinensis</name>
    <dbReference type="NCBI Taxonomy" id="261450"/>
    <lineage>
        <taxon>Eukaryota</taxon>
        <taxon>Viridiplantae</taxon>
        <taxon>Streptophyta</taxon>
        <taxon>Embryophyta</taxon>
        <taxon>Tracheophyta</taxon>
        <taxon>Spermatophyta</taxon>
        <taxon>Magnoliopsida</taxon>
        <taxon>Ranunculales</taxon>
        <taxon>Ranunculaceae</taxon>
        <taxon>Coptidoideae</taxon>
        <taxon>Coptis</taxon>
    </lineage>
</organism>
<dbReference type="GO" id="GO:0004190">
    <property type="term" value="F:aspartic-type endopeptidase activity"/>
    <property type="evidence" value="ECO:0007669"/>
    <property type="project" value="InterPro"/>
</dbReference>
<dbReference type="PANTHER" id="PTHR13683">
    <property type="entry name" value="ASPARTYL PROTEASES"/>
    <property type="match status" value="1"/>
</dbReference>
<dbReference type="InterPro" id="IPR001461">
    <property type="entry name" value="Aspartic_peptidase_A1"/>
</dbReference>
<evidence type="ECO:0000313" key="4">
    <source>
        <dbReference type="EMBL" id="KAF9602624.1"/>
    </source>
</evidence>
<keyword evidence="2" id="KW-1015">Disulfide bond</keyword>
<dbReference type="PROSITE" id="PS51767">
    <property type="entry name" value="PEPTIDASE_A1"/>
    <property type="match status" value="1"/>
</dbReference>
<protein>
    <recommendedName>
        <fullName evidence="3">Peptidase A1 domain-containing protein</fullName>
    </recommendedName>
</protein>
<dbReference type="Pfam" id="PF14543">
    <property type="entry name" value="TAXi_N"/>
    <property type="match status" value="1"/>
</dbReference>
<evidence type="ECO:0000259" key="3">
    <source>
        <dbReference type="PROSITE" id="PS51767"/>
    </source>
</evidence>
<dbReference type="PANTHER" id="PTHR13683:SF768">
    <property type="entry name" value="EUKARYOTIC ASPARTYL PROTEASE FAMILY PROTEIN"/>
    <property type="match status" value="1"/>
</dbReference>
<dbReference type="AlphaFoldDB" id="A0A835HNE7"/>
<comment type="caution">
    <text evidence="4">The sequence shown here is derived from an EMBL/GenBank/DDBJ whole genome shotgun (WGS) entry which is preliminary data.</text>
</comment>
<dbReference type="InterPro" id="IPR032861">
    <property type="entry name" value="TAXi_N"/>
</dbReference>
<gene>
    <name evidence="4" type="ORF">IFM89_030512</name>
</gene>